<accession>A0AAN8SMV7</accession>
<dbReference type="Proteomes" id="UP001371456">
    <property type="component" value="Unassembled WGS sequence"/>
</dbReference>
<protein>
    <submittedName>
        <fullName evidence="1">Uncharacterized protein</fullName>
    </submittedName>
</protein>
<keyword evidence="2" id="KW-1185">Reference proteome</keyword>
<comment type="caution">
    <text evidence="1">The sequence shown here is derived from an EMBL/GenBank/DDBJ whole genome shotgun (WGS) entry which is preliminary data.</text>
</comment>
<organism evidence="1 2">
    <name type="scientific">Solanum bulbocastanum</name>
    <name type="common">Wild potato</name>
    <dbReference type="NCBI Taxonomy" id="147425"/>
    <lineage>
        <taxon>Eukaryota</taxon>
        <taxon>Viridiplantae</taxon>
        <taxon>Streptophyta</taxon>
        <taxon>Embryophyta</taxon>
        <taxon>Tracheophyta</taxon>
        <taxon>Spermatophyta</taxon>
        <taxon>Magnoliopsida</taxon>
        <taxon>eudicotyledons</taxon>
        <taxon>Gunneridae</taxon>
        <taxon>Pentapetalae</taxon>
        <taxon>asterids</taxon>
        <taxon>lamiids</taxon>
        <taxon>Solanales</taxon>
        <taxon>Solanaceae</taxon>
        <taxon>Solanoideae</taxon>
        <taxon>Solaneae</taxon>
        <taxon>Solanum</taxon>
    </lineage>
</organism>
<evidence type="ECO:0000313" key="2">
    <source>
        <dbReference type="Proteomes" id="UP001371456"/>
    </source>
</evidence>
<evidence type="ECO:0000313" key="1">
    <source>
        <dbReference type="EMBL" id="KAK6772574.1"/>
    </source>
</evidence>
<dbReference type="AlphaFoldDB" id="A0AAN8SMV7"/>
<proteinExistence type="predicted"/>
<gene>
    <name evidence="1" type="ORF">RDI58_030193</name>
</gene>
<sequence>MVSRSHLYIVFGRRSIGQPFSSYDPILSASAEYSDSALAASSVSSHYSNDPEADLSFVFVVARPYLASFPELTSPTTFLYAIRRSQSAQSAIMNPALH</sequence>
<dbReference type="EMBL" id="JBANQN010000040">
    <property type="protein sequence ID" value="KAK6772574.1"/>
    <property type="molecule type" value="Genomic_DNA"/>
</dbReference>
<reference evidence="1 2" key="1">
    <citation type="submission" date="2024-02" db="EMBL/GenBank/DDBJ databases">
        <title>de novo genome assembly of Solanum bulbocastanum strain 11H21.</title>
        <authorList>
            <person name="Hosaka A.J."/>
        </authorList>
    </citation>
    <scope>NUCLEOTIDE SEQUENCE [LARGE SCALE GENOMIC DNA]</scope>
    <source>
        <tissue evidence="1">Young leaves</tissue>
    </source>
</reference>
<name>A0AAN8SMV7_SOLBU</name>